<evidence type="ECO:0000313" key="4">
    <source>
        <dbReference type="Proteomes" id="UP001355653"/>
    </source>
</evidence>
<evidence type="ECO:0000259" key="2">
    <source>
        <dbReference type="Pfam" id="PF04233"/>
    </source>
</evidence>
<dbReference type="PROSITE" id="PS51996">
    <property type="entry name" value="TR_MART"/>
    <property type="match status" value="1"/>
</dbReference>
<gene>
    <name evidence="3" type="ORF">P5G65_04825</name>
</gene>
<name>A0ABU6D667_9BACL</name>
<evidence type="ECO:0000313" key="3">
    <source>
        <dbReference type="EMBL" id="MEB4793209.1"/>
    </source>
</evidence>
<dbReference type="Proteomes" id="UP001355653">
    <property type="component" value="Unassembled WGS sequence"/>
</dbReference>
<proteinExistence type="predicted"/>
<dbReference type="InterPro" id="IPR006528">
    <property type="entry name" value="Phage_head_morphogenesis_dom"/>
</dbReference>
<protein>
    <submittedName>
        <fullName evidence="3">ADP-ribosyltransferase</fullName>
    </submittedName>
</protein>
<sequence length="538" mass="60846">MEQLNEAQLAKGEAYIQDMKREYGKAMASIQKDINAFYQRFAKNNDVDLATARQMLKAGELKELKWSLEDYIKAGRENAIDQRWMKELENASIRVRMSRLESLQLQMRQQVELLTAKRQMGASSLLGDIYKDSYYRNIFELQKGVGIGASFAKLNTQQIESLLTTPWAPDGSNFSQRIWGDRSKLIHELQTTLTQGLIRGDSSDLMISRLSERMGVSRTRAETLILTESAYFSGASRRASYVELNVEKYRNVATLDKRTSDICRTMDGSIFLVSEAKAGLNCAPFHARCRTVDIPYYEDNVKERAARGENGKTYDVPGDMNYEQWAKQHLLDDDIKPPRDQVVQPVEKVTQDEPPVLYKTFTTPDEIYDWDDAVAPDWEKALTKDERNAIVDYTGSDYQEINENLRNGYSEPIIDKKIEDISSGLQKFDLKEPVKVFRGLSHNIFKGFAAADLIGVKVTDPAFMSTSLLAKEAFSGKVQIELRLPPGTYGAPVISISSFPAEYEFLLDRAINYVIIDAIEDAGTLFLTVEVLPNGEGT</sequence>
<dbReference type="EMBL" id="JAROBY010000008">
    <property type="protein sequence ID" value="MEB4793209.1"/>
    <property type="molecule type" value="Genomic_DNA"/>
</dbReference>
<dbReference type="Pfam" id="PF04233">
    <property type="entry name" value="Phage_Mu_F"/>
    <property type="match status" value="1"/>
</dbReference>
<feature type="domain" description="ADP ribosyltransferase" evidence="1">
    <location>
        <begin position="370"/>
        <end position="518"/>
    </location>
</feature>
<organism evidence="3 4">
    <name type="scientific">Paenibacillus chondroitinus</name>
    <dbReference type="NCBI Taxonomy" id="59842"/>
    <lineage>
        <taxon>Bacteria</taxon>
        <taxon>Bacillati</taxon>
        <taxon>Bacillota</taxon>
        <taxon>Bacilli</taxon>
        <taxon>Bacillales</taxon>
        <taxon>Paenibacillaceae</taxon>
        <taxon>Paenibacillus</taxon>
    </lineage>
</organism>
<dbReference type="RefSeq" id="WP_164819492.1">
    <property type="nucleotide sequence ID" value="NZ_JAROBY010000008.1"/>
</dbReference>
<feature type="domain" description="Phage head morphogenesis" evidence="2">
    <location>
        <begin position="188"/>
        <end position="292"/>
    </location>
</feature>
<dbReference type="NCBIfam" id="TIGR01641">
    <property type="entry name" value="phageSPP1_gp7"/>
    <property type="match status" value="1"/>
</dbReference>
<dbReference type="InterPro" id="IPR003540">
    <property type="entry name" value="ADP-ribosyltransferase"/>
</dbReference>
<comment type="caution">
    <text evidence="3">The sequence shown here is derived from an EMBL/GenBank/DDBJ whole genome shotgun (WGS) entry which is preliminary data.</text>
</comment>
<dbReference type="Gene3D" id="3.90.176.10">
    <property type="entry name" value="Toxin ADP-ribosyltransferase, Chain A, domain 1"/>
    <property type="match status" value="1"/>
</dbReference>
<reference evidence="3 4" key="1">
    <citation type="submission" date="2023-03" db="EMBL/GenBank/DDBJ databases">
        <title>Bacillus Genome Sequencing.</title>
        <authorList>
            <person name="Dunlap C."/>
        </authorList>
    </citation>
    <scope>NUCLEOTIDE SEQUENCE [LARGE SCALE GENOMIC DNA]</scope>
    <source>
        <strain evidence="3 4">NRS-1351</strain>
    </source>
</reference>
<dbReference type="SUPFAM" id="SSF56399">
    <property type="entry name" value="ADP-ribosylation"/>
    <property type="match status" value="1"/>
</dbReference>
<dbReference type="Pfam" id="PF03496">
    <property type="entry name" value="ADPrib_exo_Tox"/>
    <property type="match status" value="1"/>
</dbReference>
<accession>A0ABU6D667</accession>
<evidence type="ECO:0000259" key="1">
    <source>
        <dbReference type="Pfam" id="PF03496"/>
    </source>
</evidence>
<keyword evidence="4" id="KW-1185">Reference proteome</keyword>